<dbReference type="AlphaFoldDB" id="A0A1G6KPP5"/>
<dbReference type="OrthoDB" id="4304at2"/>
<accession>A0A1G6KPP5</accession>
<gene>
    <name evidence="1" type="ORF">SAMN05421737_107110</name>
</gene>
<dbReference type="Pfam" id="PF08905">
    <property type="entry name" value="DUF1850"/>
    <property type="match status" value="1"/>
</dbReference>
<reference evidence="2" key="1">
    <citation type="submission" date="2016-09" db="EMBL/GenBank/DDBJ databases">
        <authorList>
            <person name="Varghese N."/>
            <person name="Submissions S."/>
        </authorList>
    </citation>
    <scope>NUCLEOTIDE SEQUENCE [LARGE SCALE GENOMIC DNA]</scope>
    <source>
        <strain evidence="2">25nlg</strain>
    </source>
</reference>
<dbReference type="STRING" id="1464122.SAMN05421737_107110"/>
<dbReference type="EMBL" id="FMYM01000007">
    <property type="protein sequence ID" value="SDC33059.1"/>
    <property type="molecule type" value="Genomic_DNA"/>
</dbReference>
<dbReference type="InterPro" id="IPR015001">
    <property type="entry name" value="DUF1850"/>
</dbReference>
<dbReference type="Proteomes" id="UP000242662">
    <property type="component" value="Unassembled WGS sequence"/>
</dbReference>
<organism evidence="1 2">
    <name type="scientific">Shouchella lonarensis</name>
    <dbReference type="NCBI Taxonomy" id="1464122"/>
    <lineage>
        <taxon>Bacteria</taxon>
        <taxon>Bacillati</taxon>
        <taxon>Bacillota</taxon>
        <taxon>Bacilli</taxon>
        <taxon>Bacillales</taxon>
        <taxon>Bacillaceae</taxon>
        <taxon>Shouchella</taxon>
    </lineage>
</organism>
<sequence length="166" mass="19809">MLLFLLLLLYIFFYPVSMALVFYNEDTNERQAFLPLEYGDEFQIIFTHSVHLSDVVEKYRVTSDKQIEQFEFIFEEFGVGMPSNAQTGETFVYEEGRYHIRDMKNLFPELRVRNGKAVSQHRLVWGTHEVTFNDYMEPGAWMTLKIEHLTLWQWLKGARIHEQNTN</sequence>
<name>A0A1G6KPP5_9BACI</name>
<evidence type="ECO:0008006" key="3">
    <source>
        <dbReference type="Google" id="ProtNLM"/>
    </source>
</evidence>
<evidence type="ECO:0000313" key="2">
    <source>
        <dbReference type="Proteomes" id="UP000242662"/>
    </source>
</evidence>
<protein>
    <recommendedName>
        <fullName evidence="3">DUF1850 domain-containing protein</fullName>
    </recommendedName>
</protein>
<proteinExistence type="predicted"/>
<keyword evidence="2" id="KW-1185">Reference proteome</keyword>
<evidence type="ECO:0000313" key="1">
    <source>
        <dbReference type="EMBL" id="SDC33059.1"/>
    </source>
</evidence>